<keyword evidence="2" id="KW-1185">Reference proteome</keyword>
<protein>
    <submittedName>
        <fullName evidence="1">Alpha/beta hydrolase</fullName>
    </submittedName>
</protein>
<keyword evidence="1" id="KW-0378">Hydrolase</keyword>
<sequence>MTDRPDRLDPAARPLVDAITAVFPDLGGTVTDAAEARRILRAAPASPFPVPVVGGVEDREIPGPPGAPDLPVRIYLPDAEEDSGTRPVVVFFHGGGWAICDLDSHDGTARGMCRDAGAVVVSVDYRLAPESPFPAAVEDAYAAVCWTAEHAAELGADPGALSVAGDSAGGNLAAVVAQIARDAGGPAIARQILVYPATDARQKSGSFDANATGYFLTAAHCAWFREQYLGPEGDPAHPHVSPLLADDLAGLPPAHVVTAGCDPLCDEGRAYASALRAAGVTVTESHFPHMFHGFFGFPELLDDARRAHADVAQVIVSSARDRKNGG</sequence>
<evidence type="ECO:0000313" key="2">
    <source>
        <dbReference type="Proteomes" id="UP001432251"/>
    </source>
</evidence>
<organism evidence="1 2">
    <name type="scientific">Streptomyces citrinus</name>
    <dbReference type="NCBI Taxonomy" id="3118173"/>
    <lineage>
        <taxon>Bacteria</taxon>
        <taxon>Bacillati</taxon>
        <taxon>Actinomycetota</taxon>
        <taxon>Actinomycetes</taxon>
        <taxon>Kitasatosporales</taxon>
        <taxon>Streptomycetaceae</taxon>
        <taxon>Streptomyces</taxon>
    </lineage>
</organism>
<dbReference type="EMBL" id="CP146022">
    <property type="protein sequence ID" value="WWQ62585.1"/>
    <property type="molecule type" value="Genomic_DNA"/>
</dbReference>
<evidence type="ECO:0000313" key="1">
    <source>
        <dbReference type="EMBL" id="WWQ62585.1"/>
    </source>
</evidence>
<reference evidence="1" key="1">
    <citation type="journal article" date="2025" name="Int. J. Syst. Evol. Microbiol.">
        <title>Streptomyces citrinus sp. nov., with yellow diffusible pigment.</title>
        <authorList>
            <person name="He Y."/>
            <person name="Yang E."/>
            <person name="Xu J."/>
            <person name="Sun Y."/>
            <person name="Sun L."/>
        </authorList>
    </citation>
    <scope>NUCLEOTIDE SEQUENCE</scope>
    <source>
        <strain evidence="1">Q6</strain>
    </source>
</reference>
<proteinExistence type="predicted"/>
<dbReference type="Proteomes" id="UP001432251">
    <property type="component" value="Chromosome"/>
</dbReference>
<accession>A0ACD5A5U8</accession>
<name>A0ACD5A5U8_9ACTN</name>
<gene>
    <name evidence="1" type="ORF">V2W30_03880</name>
</gene>